<dbReference type="GO" id="GO:0016020">
    <property type="term" value="C:membrane"/>
    <property type="evidence" value="ECO:0007669"/>
    <property type="project" value="InterPro"/>
</dbReference>
<dbReference type="PANTHER" id="PTHR43531:SF11">
    <property type="entry name" value="METHYL-ACCEPTING CHEMOTAXIS PROTEIN 3"/>
    <property type="match status" value="1"/>
</dbReference>
<evidence type="ECO:0000256" key="2">
    <source>
        <dbReference type="ARBA" id="ARBA00029447"/>
    </source>
</evidence>
<dbReference type="GO" id="GO:0004888">
    <property type="term" value="F:transmembrane signaling receptor activity"/>
    <property type="evidence" value="ECO:0007669"/>
    <property type="project" value="InterPro"/>
</dbReference>
<protein>
    <submittedName>
        <fullName evidence="6">Methyl-accepting chemotaxis protein/methyl-accepting chemotaxis protein-1 (Serine sensor receptor)</fullName>
    </submittedName>
</protein>
<keyword evidence="7" id="KW-1185">Reference proteome</keyword>
<evidence type="ECO:0000259" key="5">
    <source>
        <dbReference type="PROSITE" id="PS50111"/>
    </source>
</evidence>
<evidence type="ECO:0000256" key="4">
    <source>
        <dbReference type="SAM" id="Phobius"/>
    </source>
</evidence>
<dbReference type="EMBL" id="JACHEK010000001">
    <property type="protein sequence ID" value="MBB6142636.1"/>
    <property type="molecule type" value="Genomic_DNA"/>
</dbReference>
<dbReference type="Pfam" id="PF00015">
    <property type="entry name" value="MCPsignal"/>
    <property type="match status" value="1"/>
</dbReference>
<dbReference type="Pfam" id="PF12729">
    <property type="entry name" value="4HB_MCP_1"/>
    <property type="match status" value="1"/>
</dbReference>
<dbReference type="InterPro" id="IPR004089">
    <property type="entry name" value="MCPsignal_dom"/>
</dbReference>
<dbReference type="SUPFAM" id="SSF58104">
    <property type="entry name" value="Methyl-accepting chemotaxis protein (MCP) signaling domain"/>
    <property type="match status" value="1"/>
</dbReference>
<evidence type="ECO:0000313" key="6">
    <source>
        <dbReference type="EMBL" id="MBB6142636.1"/>
    </source>
</evidence>
<accession>A0A841JMQ3</accession>
<dbReference type="GO" id="GO:0006935">
    <property type="term" value="P:chemotaxis"/>
    <property type="evidence" value="ECO:0007669"/>
    <property type="project" value="UniProtKB-KW"/>
</dbReference>
<evidence type="ECO:0000313" key="7">
    <source>
        <dbReference type="Proteomes" id="UP000538666"/>
    </source>
</evidence>
<keyword evidence="4" id="KW-1133">Transmembrane helix</keyword>
<dbReference type="PRINTS" id="PR00260">
    <property type="entry name" value="CHEMTRNSDUCR"/>
</dbReference>
<comment type="similarity">
    <text evidence="2">Belongs to the methyl-accepting chemotaxis (MCP) protein family.</text>
</comment>
<proteinExistence type="inferred from homology"/>
<dbReference type="PANTHER" id="PTHR43531">
    <property type="entry name" value="PROTEIN ICFG"/>
    <property type="match status" value="1"/>
</dbReference>
<feature type="transmembrane region" description="Helical" evidence="4">
    <location>
        <begin position="186"/>
        <end position="207"/>
    </location>
</feature>
<sequence length="539" mass="57568">MTINKKLYASFGAALSFTLILGITAWLSLAHIQTQTRVSSASTHKLALSGQLEFHTANMLSLERGMVIRAFTKDADVVEKYDSAFRENLTKSQELIKEYQSITTSEQARQILQDLAASNDARLQAHDDLYRLSRTGDGVASAAFQKGKLSPMAEKSDAQIKALAQISTSQVTEIAAGNESLIHSSIWVVVVMILLSAAAGAVVIYIVRQIDCALTQVVAELTEGSQQTASAAAQVSSSSQLLAQGSSEQAASLEETSASAEEINSMARKNTENAANMAQMVGKSKKEFQDTDRQLSDMMVAMDDINNSSSKIAKIIKIIDEIAFQTNILALNAAVEAARAGEAGMGFAVVADEVRSLAQRSAQAAKDTASLIEDSVAKSVAGKAVLGGVVTSVQQISNEFTDLATLVDDVSYGSREQSVGIDQIRTALGQMEQVIQTTAANAEESAAAAEELNGQSEAMKEITGRLNGMVGGKLSYNLPSATRRENRPQALYSTPAMNMRTAPVRMSSTPGSFPAVFTPKTLSRSTSERFSREQSFEAF</sequence>
<dbReference type="InterPro" id="IPR024478">
    <property type="entry name" value="HlyB_4HB_MCP"/>
</dbReference>
<keyword evidence="3" id="KW-0807">Transducer</keyword>
<dbReference type="OrthoDB" id="221239at2"/>
<comment type="caution">
    <text evidence="6">The sequence shown here is derived from an EMBL/GenBank/DDBJ whole genome shotgun (WGS) entry which is preliminary data.</text>
</comment>
<dbReference type="InterPro" id="IPR004090">
    <property type="entry name" value="Chemotax_Me-accpt_rcpt"/>
</dbReference>
<evidence type="ECO:0000256" key="1">
    <source>
        <dbReference type="ARBA" id="ARBA00022500"/>
    </source>
</evidence>
<dbReference type="RefSeq" id="WP_050057836.1">
    <property type="nucleotide sequence ID" value="NZ_JACHEK010000001.1"/>
</dbReference>
<organism evidence="6 7">
    <name type="scientific">Silvibacterium bohemicum</name>
    <dbReference type="NCBI Taxonomy" id="1577686"/>
    <lineage>
        <taxon>Bacteria</taxon>
        <taxon>Pseudomonadati</taxon>
        <taxon>Acidobacteriota</taxon>
        <taxon>Terriglobia</taxon>
        <taxon>Terriglobales</taxon>
        <taxon>Acidobacteriaceae</taxon>
        <taxon>Silvibacterium</taxon>
    </lineage>
</organism>
<dbReference type="SMART" id="SM00283">
    <property type="entry name" value="MA"/>
    <property type="match status" value="1"/>
</dbReference>
<reference evidence="6 7" key="1">
    <citation type="submission" date="2020-08" db="EMBL/GenBank/DDBJ databases">
        <title>Genomic Encyclopedia of Type Strains, Phase IV (KMG-IV): sequencing the most valuable type-strain genomes for metagenomic binning, comparative biology and taxonomic classification.</title>
        <authorList>
            <person name="Goeker M."/>
        </authorList>
    </citation>
    <scope>NUCLEOTIDE SEQUENCE [LARGE SCALE GENOMIC DNA]</scope>
    <source>
        <strain evidence="6 7">DSM 103733</strain>
    </source>
</reference>
<keyword evidence="1" id="KW-0145">Chemotaxis</keyword>
<keyword evidence="6" id="KW-0675">Receptor</keyword>
<evidence type="ECO:0000256" key="3">
    <source>
        <dbReference type="PROSITE-ProRule" id="PRU00284"/>
    </source>
</evidence>
<keyword evidence="4" id="KW-0472">Membrane</keyword>
<dbReference type="InterPro" id="IPR051310">
    <property type="entry name" value="MCP_chemotaxis"/>
</dbReference>
<gene>
    <name evidence="6" type="ORF">HNQ77_000574</name>
</gene>
<keyword evidence="4" id="KW-0812">Transmembrane</keyword>
<dbReference type="Proteomes" id="UP000538666">
    <property type="component" value="Unassembled WGS sequence"/>
</dbReference>
<dbReference type="GO" id="GO:0007165">
    <property type="term" value="P:signal transduction"/>
    <property type="evidence" value="ECO:0007669"/>
    <property type="project" value="UniProtKB-KW"/>
</dbReference>
<dbReference type="PROSITE" id="PS50111">
    <property type="entry name" value="CHEMOTAXIS_TRANSDUC_2"/>
    <property type="match status" value="1"/>
</dbReference>
<dbReference type="Gene3D" id="1.10.287.950">
    <property type="entry name" value="Methyl-accepting chemotaxis protein"/>
    <property type="match status" value="1"/>
</dbReference>
<feature type="domain" description="Methyl-accepting transducer" evidence="5">
    <location>
        <begin position="224"/>
        <end position="453"/>
    </location>
</feature>
<dbReference type="AlphaFoldDB" id="A0A841JMQ3"/>
<name>A0A841JMQ3_9BACT</name>